<keyword evidence="1" id="KW-0472">Membrane</keyword>
<dbReference type="PATRIC" id="fig|1227456.3.peg.1666"/>
<dbReference type="EMBL" id="AOME01000051">
    <property type="protein sequence ID" value="EMA53296.1"/>
    <property type="molecule type" value="Genomic_DNA"/>
</dbReference>
<name>M0N5Y8_9EURY</name>
<dbReference type="STRING" id="1227456.C450_08277"/>
<dbReference type="Proteomes" id="UP000011625">
    <property type="component" value="Unassembled WGS sequence"/>
</dbReference>
<dbReference type="RefSeq" id="WP_005042433.1">
    <property type="nucleotide sequence ID" value="NZ_AOME01000051.1"/>
</dbReference>
<sequence>MYEATNVHLGDYTSESDKQRITCTDEELRHVNRERAEPSIETILIDEISEIRRDVDKSQAGFERIGYAFAAFGLVFSFMIVPFVLAGVLFTPIAGGSFLSAGLCWYGFVMFYRMERGTLDVLEIRANDDWYRFFTRQESAAFDEILSRLPDDVVNGSIALDRAGQ</sequence>
<feature type="transmembrane region" description="Helical" evidence="1">
    <location>
        <begin position="93"/>
        <end position="112"/>
    </location>
</feature>
<keyword evidence="1" id="KW-1133">Transmembrane helix</keyword>
<comment type="caution">
    <text evidence="2">The sequence shown here is derived from an EMBL/GenBank/DDBJ whole genome shotgun (WGS) entry which is preliminary data.</text>
</comment>
<protein>
    <submittedName>
        <fullName evidence="2">Uncharacterized protein</fullName>
    </submittedName>
</protein>
<evidence type="ECO:0000256" key="1">
    <source>
        <dbReference type="SAM" id="Phobius"/>
    </source>
</evidence>
<gene>
    <name evidence="2" type="ORF">C450_08277</name>
</gene>
<evidence type="ECO:0000313" key="3">
    <source>
        <dbReference type="Proteomes" id="UP000011625"/>
    </source>
</evidence>
<dbReference type="AlphaFoldDB" id="M0N5Y8"/>
<reference evidence="2 3" key="1">
    <citation type="journal article" date="2014" name="PLoS Genet.">
        <title>Phylogenetically driven sequencing of extremely halophilic archaea reveals strategies for static and dynamic osmo-response.</title>
        <authorList>
            <person name="Becker E.A."/>
            <person name="Seitzer P.M."/>
            <person name="Tritt A."/>
            <person name="Larsen D."/>
            <person name="Krusor M."/>
            <person name="Yao A.I."/>
            <person name="Wu D."/>
            <person name="Madern D."/>
            <person name="Eisen J.A."/>
            <person name="Darling A.E."/>
            <person name="Facciotti M.T."/>
        </authorList>
    </citation>
    <scope>NUCLEOTIDE SEQUENCE [LARGE SCALE GENOMIC DNA]</scope>
    <source>
        <strain evidence="2 3">DSM 8989</strain>
    </source>
</reference>
<accession>M0N5Y8</accession>
<proteinExistence type="predicted"/>
<keyword evidence="1" id="KW-0812">Transmembrane</keyword>
<evidence type="ECO:0000313" key="2">
    <source>
        <dbReference type="EMBL" id="EMA53296.1"/>
    </source>
</evidence>
<keyword evidence="3" id="KW-1185">Reference proteome</keyword>
<organism evidence="2 3">
    <name type="scientific">Halococcus salifodinae DSM 8989</name>
    <dbReference type="NCBI Taxonomy" id="1227456"/>
    <lineage>
        <taxon>Archaea</taxon>
        <taxon>Methanobacteriati</taxon>
        <taxon>Methanobacteriota</taxon>
        <taxon>Stenosarchaea group</taxon>
        <taxon>Halobacteria</taxon>
        <taxon>Halobacteriales</taxon>
        <taxon>Halococcaceae</taxon>
        <taxon>Halococcus</taxon>
    </lineage>
</organism>
<feature type="transmembrane region" description="Helical" evidence="1">
    <location>
        <begin position="67"/>
        <end position="87"/>
    </location>
</feature>